<evidence type="ECO:0000256" key="1">
    <source>
        <dbReference type="SAM" id="SignalP"/>
    </source>
</evidence>
<dbReference type="AlphaFoldDB" id="A0A1H1VBP5"/>
<keyword evidence="1" id="KW-0732">Signal</keyword>
<sequence length="256" mass="29164">MKKYILITLLIFNCLNTIAQNHQIKLKPNTKIFDPNKFTGIGIFKIGIDTNVLMAYAEKNVEDIVDCNDFSELQNKRVSNITGGRLELIRLKTADSGSIGADVIQSYCPFVTQYVLTAYKINGDLIITNIRLTFFKNSLVKFESDYDKLIEDALTVKYGDGELKVTETKSSCYHNLTGITTPLIAKEYSKEWYNGLITVYSDLFESYDDNCKKEIHTFFLYSVENKLWENCESSGLDKSIKDGNSPKIKKSELNNF</sequence>
<name>A0A1H1VBP5_MUCMA</name>
<proteinExistence type="predicted"/>
<dbReference type="EMBL" id="LT629740">
    <property type="protein sequence ID" value="SDS82192.1"/>
    <property type="molecule type" value="Genomic_DNA"/>
</dbReference>
<dbReference type="RefSeq" id="WP_091371551.1">
    <property type="nucleotide sequence ID" value="NZ_LT629740.1"/>
</dbReference>
<reference evidence="2 3" key="1">
    <citation type="submission" date="2016-10" db="EMBL/GenBank/DDBJ databases">
        <authorList>
            <person name="de Groot N.N."/>
        </authorList>
    </citation>
    <scope>NUCLEOTIDE SEQUENCE [LARGE SCALE GENOMIC DNA]</scope>
    <source>
        <strain evidence="2 3">MP1X4</strain>
    </source>
</reference>
<gene>
    <name evidence="2" type="ORF">SAMN05216490_1883</name>
</gene>
<protein>
    <recommendedName>
        <fullName evidence="4">DUF4468 domain-containing protein</fullName>
    </recommendedName>
</protein>
<feature type="signal peptide" evidence="1">
    <location>
        <begin position="1"/>
        <end position="19"/>
    </location>
</feature>
<keyword evidence="3" id="KW-1185">Reference proteome</keyword>
<evidence type="ECO:0008006" key="4">
    <source>
        <dbReference type="Google" id="ProtNLM"/>
    </source>
</evidence>
<dbReference type="STRING" id="652787.SAMN05216490_1883"/>
<feature type="chain" id="PRO_5009263171" description="DUF4468 domain-containing protein" evidence="1">
    <location>
        <begin position="20"/>
        <end position="256"/>
    </location>
</feature>
<evidence type="ECO:0000313" key="3">
    <source>
        <dbReference type="Proteomes" id="UP000199679"/>
    </source>
</evidence>
<evidence type="ECO:0000313" key="2">
    <source>
        <dbReference type="EMBL" id="SDS82192.1"/>
    </source>
</evidence>
<accession>A0A1H1VBP5</accession>
<organism evidence="2 3">
    <name type="scientific">Mucilaginibacter mallensis</name>
    <dbReference type="NCBI Taxonomy" id="652787"/>
    <lineage>
        <taxon>Bacteria</taxon>
        <taxon>Pseudomonadati</taxon>
        <taxon>Bacteroidota</taxon>
        <taxon>Sphingobacteriia</taxon>
        <taxon>Sphingobacteriales</taxon>
        <taxon>Sphingobacteriaceae</taxon>
        <taxon>Mucilaginibacter</taxon>
    </lineage>
</organism>
<dbReference type="Proteomes" id="UP000199679">
    <property type="component" value="Chromosome I"/>
</dbReference>